<dbReference type="Proteomes" id="UP001596044">
    <property type="component" value="Unassembled WGS sequence"/>
</dbReference>
<gene>
    <name evidence="1" type="ORF">ACFPOG_26010</name>
</gene>
<keyword evidence="2" id="KW-1185">Reference proteome</keyword>
<name>A0ABW0KE49_9BACL</name>
<dbReference type="RefSeq" id="WP_270880126.1">
    <property type="nucleotide sequence ID" value="NZ_JAQFVF010000027.1"/>
</dbReference>
<evidence type="ECO:0000313" key="1">
    <source>
        <dbReference type="EMBL" id="MFC5451659.1"/>
    </source>
</evidence>
<protein>
    <submittedName>
        <fullName evidence="1">Uncharacterized protein</fullName>
    </submittedName>
</protein>
<accession>A0ABW0KE49</accession>
<comment type="caution">
    <text evidence="1">The sequence shown here is derived from an EMBL/GenBank/DDBJ whole genome shotgun (WGS) entry which is preliminary data.</text>
</comment>
<organism evidence="1 2">
    <name type="scientific">Paenibacillus aestuarii</name>
    <dbReference type="NCBI Taxonomy" id="516965"/>
    <lineage>
        <taxon>Bacteria</taxon>
        <taxon>Bacillati</taxon>
        <taxon>Bacillota</taxon>
        <taxon>Bacilli</taxon>
        <taxon>Bacillales</taxon>
        <taxon>Paenibacillaceae</taxon>
        <taxon>Paenibacillus</taxon>
    </lineage>
</organism>
<evidence type="ECO:0000313" key="2">
    <source>
        <dbReference type="Proteomes" id="UP001596044"/>
    </source>
</evidence>
<sequence>MKLSFKLTVGIVSIITIAGLGTGVTALLEIKKTNQITNIELVGEQSIYGMPGTQMLVRTGKTVAISTDKEGVPDITAGQDLLPGTPIPDNHLLLFPKITRGLKADLHTDNEIWITVRGDYKVFDENGKRITPIIE</sequence>
<dbReference type="EMBL" id="JBHSMJ010000040">
    <property type="protein sequence ID" value="MFC5451659.1"/>
    <property type="molecule type" value="Genomic_DNA"/>
</dbReference>
<proteinExistence type="predicted"/>
<reference evidence="2" key="1">
    <citation type="journal article" date="2019" name="Int. J. Syst. Evol. Microbiol.">
        <title>The Global Catalogue of Microorganisms (GCM) 10K type strain sequencing project: providing services to taxonomists for standard genome sequencing and annotation.</title>
        <authorList>
            <consortium name="The Broad Institute Genomics Platform"/>
            <consortium name="The Broad Institute Genome Sequencing Center for Infectious Disease"/>
            <person name="Wu L."/>
            <person name="Ma J."/>
        </authorList>
    </citation>
    <scope>NUCLEOTIDE SEQUENCE [LARGE SCALE GENOMIC DNA]</scope>
    <source>
        <strain evidence="2">KACC 11904</strain>
    </source>
</reference>